<evidence type="ECO:0000313" key="9">
    <source>
        <dbReference type="EMBL" id="MCL7749617.1"/>
    </source>
</evidence>
<comment type="caution">
    <text evidence="9">The sequence shown here is derived from an EMBL/GenBank/DDBJ whole genome shotgun (WGS) entry which is preliminary data.</text>
</comment>
<keyword evidence="10" id="KW-1185">Reference proteome</keyword>
<dbReference type="PANTHER" id="PTHR33362">
    <property type="entry name" value="SIALIC ACID TRAP TRANSPORTER PERMEASE PROTEIN SIAT-RELATED"/>
    <property type="match status" value="1"/>
</dbReference>
<dbReference type="PANTHER" id="PTHR33362:SF5">
    <property type="entry name" value="C4-DICARBOXYLATE TRAP TRANSPORTER LARGE PERMEASE PROTEIN DCTM"/>
    <property type="match status" value="1"/>
</dbReference>
<dbReference type="PIRSF" id="PIRSF006066">
    <property type="entry name" value="HI0050"/>
    <property type="match status" value="1"/>
</dbReference>
<dbReference type="Proteomes" id="UP001139150">
    <property type="component" value="Unassembled WGS sequence"/>
</dbReference>
<feature type="transmembrane region" description="Helical" evidence="7">
    <location>
        <begin position="255"/>
        <end position="273"/>
    </location>
</feature>
<feature type="transmembrane region" description="Helical" evidence="7">
    <location>
        <begin position="410"/>
        <end position="432"/>
    </location>
</feature>
<feature type="domain" description="TRAP C4-dicarboxylate transport system permease DctM subunit" evidence="8">
    <location>
        <begin position="11"/>
        <end position="429"/>
    </location>
</feature>
<feature type="transmembrane region" description="Helical" evidence="7">
    <location>
        <begin position="371"/>
        <end position="398"/>
    </location>
</feature>
<sequence length="439" mass="46773">MSNEIAIILVLLLFVVLLALGTHIGTVLIATGIFGLFLLGGFDLLPGILKNDPFYKVASYTLTTIPLFILMSQFILRSNIIIILYDLVFRITKNSATMLGGFTLLLGGFLGSLSGSASAISAALAQVSLPELQKHGYNKYFAAATIAAAGSLSTIIPPSIILIVYGAATQTSIGQLFMAMAVPGAITVIVLFLSIFILYPWSKKRAMGNGDIETKAPEKIDISVSGYIVSLLAAVLIMGSVFGGIYLGVFTPTEAGAAGAVFSLIAAVCLRKVNFTFMRESLNSTIKITCMVLYIIIGASIFGRFVTLSLMPQKIIALIEPLMTYPILVILLLLGIYFILFMFIEGAAVIVMTASIAVPIAAQAGKTPLEFGILMTIICTAGLLTPPVGLSVFSVAGVSRLPSFQIFSYATIYAIIICVVIIPLLLLFPQLITWLPNNM</sequence>
<evidence type="ECO:0000256" key="6">
    <source>
        <dbReference type="ARBA" id="ARBA00023136"/>
    </source>
</evidence>
<reference evidence="9" key="1">
    <citation type="submission" date="2022-02" db="EMBL/GenBank/DDBJ databases">
        <title>Halalkalibacter sp. nov. isolated from Lonar Lake, India.</title>
        <authorList>
            <person name="Joshi A."/>
            <person name="Thite S."/>
            <person name="Lodha T."/>
        </authorList>
    </citation>
    <scope>NUCLEOTIDE SEQUENCE</scope>
    <source>
        <strain evidence="9">MEB205</strain>
    </source>
</reference>
<evidence type="ECO:0000256" key="7">
    <source>
        <dbReference type="SAM" id="Phobius"/>
    </source>
</evidence>
<feature type="transmembrane region" description="Helical" evidence="7">
    <location>
        <begin position="141"/>
        <end position="165"/>
    </location>
</feature>
<feature type="transmembrane region" description="Helical" evidence="7">
    <location>
        <begin position="60"/>
        <end position="85"/>
    </location>
</feature>
<feature type="transmembrane region" description="Helical" evidence="7">
    <location>
        <begin position="322"/>
        <end position="340"/>
    </location>
</feature>
<keyword evidence="5 7" id="KW-1133">Transmembrane helix</keyword>
<dbReference type="Pfam" id="PF06808">
    <property type="entry name" value="DctM"/>
    <property type="match status" value="1"/>
</dbReference>
<accession>A0A9X2I7S5</accession>
<dbReference type="EMBL" id="JAKRYL010000033">
    <property type="protein sequence ID" value="MCL7749617.1"/>
    <property type="molecule type" value="Genomic_DNA"/>
</dbReference>
<dbReference type="GO" id="GO:0022857">
    <property type="term" value="F:transmembrane transporter activity"/>
    <property type="evidence" value="ECO:0007669"/>
    <property type="project" value="TreeGrafter"/>
</dbReference>
<feature type="transmembrane region" description="Helical" evidence="7">
    <location>
        <begin position="285"/>
        <end position="302"/>
    </location>
</feature>
<dbReference type="AlphaFoldDB" id="A0A9X2I7S5"/>
<evidence type="ECO:0000256" key="2">
    <source>
        <dbReference type="ARBA" id="ARBA00022475"/>
    </source>
</evidence>
<evidence type="ECO:0000256" key="5">
    <source>
        <dbReference type="ARBA" id="ARBA00022989"/>
    </source>
</evidence>
<feature type="transmembrane region" description="Helical" evidence="7">
    <location>
        <begin position="6"/>
        <end position="39"/>
    </location>
</feature>
<feature type="transmembrane region" description="Helical" evidence="7">
    <location>
        <begin position="105"/>
        <end position="129"/>
    </location>
</feature>
<gene>
    <name evidence="9" type="ORF">MF646_21090</name>
</gene>
<evidence type="ECO:0000313" key="10">
    <source>
        <dbReference type="Proteomes" id="UP001139150"/>
    </source>
</evidence>
<keyword evidence="3" id="KW-0997">Cell inner membrane</keyword>
<comment type="subcellular location">
    <subcellularLocation>
        <location evidence="1">Cell inner membrane</location>
        <topology evidence="1">Multi-pass membrane protein</topology>
    </subcellularLocation>
</comment>
<feature type="transmembrane region" description="Helical" evidence="7">
    <location>
        <begin position="177"/>
        <end position="201"/>
    </location>
</feature>
<dbReference type="InterPro" id="IPR004681">
    <property type="entry name" value="TRAP_DctM"/>
</dbReference>
<keyword evidence="2" id="KW-1003">Cell membrane</keyword>
<keyword evidence="4 7" id="KW-0812">Transmembrane</keyword>
<name>A0A9X2I7S5_9BACI</name>
<protein>
    <submittedName>
        <fullName evidence="9">TRAP transporter large permease subunit</fullName>
    </submittedName>
</protein>
<feature type="transmembrane region" description="Helical" evidence="7">
    <location>
        <begin position="222"/>
        <end position="249"/>
    </location>
</feature>
<evidence type="ECO:0000259" key="8">
    <source>
        <dbReference type="Pfam" id="PF06808"/>
    </source>
</evidence>
<evidence type="ECO:0000256" key="4">
    <source>
        <dbReference type="ARBA" id="ARBA00022692"/>
    </source>
</evidence>
<evidence type="ECO:0000256" key="1">
    <source>
        <dbReference type="ARBA" id="ARBA00004429"/>
    </source>
</evidence>
<dbReference type="GO" id="GO:0005886">
    <property type="term" value="C:plasma membrane"/>
    <property type="evidence" value="ECO:0007669"/>
    <property type="project" value="UniProtKB-SubCell"/>
</dbReference>
<feature type="transmembrane region" description="Helical" evidence="7">
    <location>
        <begin position="347"/>
        <end position="365"/>
    </location>
</feature>
<dbReference type="RefSeq" id="WP_250098477.1">
    <property type="nucleotide sequence ID" value="NZ_JAKRYL010000033.1"/>
</dbReference>
<organism evidence="9 10">
    <name type="scientific">Halalkalibacter alkaliphilus</name>
    <dbReference type="NCBI Taxonomy" id="2917993"/>
    <lineage>
        <taxon>Bacteria</taxon>
        <taxon>Bacillati</taxon>
        <taxon>Bacillota</taxon>
        <taxon>Bacilli</taxon>
        <taxon>Bacillales</taxon>
        <taxon>Bacillaceae</taxon>
        <taxon>Halalkalibacter</taxon>
    </lineage>
</organism>
<keyword evidence="6 7" id="KW-0472">Membrane</keyword>
<proteinExistence type="predicted"/>
<dbReference type="InterPro" id="IPR010656">
    <property type="entry name" value="DctM"/>
</dbReference>
<evidence type="ECO:0000256" key="3">
    <source>
        <dbReference type="ARBA" id="ARBA00022519"/>
    </source>
</evidence>